<dbReference type="GO" id="GO:0034473">
    <property type="term" value="P:U1 snRNA 3'-end processing"/>
    <property type="evidence" value="ECO:0007669"/>
    <property type="project" value="TreeGrafter"/>
</dbReference>
<dbReference type="AlphaFoldDB" id="A0AAD8P9F1"/>
<dbReference type="GO" id="GO:0071035">
    <property type="term" value="P:nuclear polyadenylation-dependent rRNA catabolic process"/>
    <property type="evidence" value="ECO:0007669"/>
    <property type="project" value="TreeGrafter"/>
</dbReference>
<accession>A0AAD8P9F1</accession>
<dbReference type="GO" id="GO:0071038">
    <property type="term" value="P:TRAMP-dependent tRNA surveillance pathway"/>
    <property type="evidence" value="ECO:0007669"/>
    <property type="project" value="TreeGrafter"/>
</dbReference>
<dbReference type="GO" id="GO:0071028">
    <property type="term" value="P:nuclear mRNA surveillance"/>
    <property type="evidence" value="ECO:0007669"/>
    <property type="project" value="TreeGrafter"/>
</dbReference>
<evidence type="ECO:0000256" key="2">
    <source>
        <dbReference type="ARBA" id="ARBA00004604"/>
    </source>
</evidence>
<protein>
    <recommendedName>
        <fullName evidence="6">Ribosomal RNA-processing protein 42</fullName>
    </recommendedName>
</protein>
<sequence>MDFIRNAIASNCRLDGRQLDAQPDLQIEPHVSSLAHGSCRVTLDDTVVITTVTFALTSPLPDAPDEGILEISLGSPFTLEDPEISQNREECTEKLLEMMQFTASRFDKRLLCVYASQFVWSLKVHSTILQKGGTPFDAISIATLVALRTASIPNLDVILRDEMERSKSGTNVRVTVSEGYNMDMKKLALQLPVCVTATQIAGVTVWGSTKEEAECSDGCLTVAVAPDGKCLGMKVNGSCFSLPCIGEISTKSCNIGMIFHQQAEQALLLRKLTKVN</sequence>
<dbReference type="PANTHER" id="PTHR11097:SF8">
    <property type="entry name" value="EXOSOME COMPLEX COMPONENT RRP42"/>
    <property type="match status" value="1"/>
</dbReference>
<dbReference type="InterPro" id="IPR020568">
    <property type="entry name" value="Ribosomal_Su5_D2-typ_SF"/>
</dbReference>
<dbReference type="InterPro" id="IPR001247">
    <property type="entry name" value="ExoRNase_PH_dom1"/>
</dbReference>
<dbReference type="GO" id="GO:0005730">
    <property type="term" value="C:nucleolus"/>
    <property type="evidence" value="ECO:0007669"/>
    <property type="project" value="UniProtKB-SubCell"/>
</dbReference>
<dbReference type="InterPro" id="IPR027408">
    <property type="entry name" value="PNPase/RNase_PH_dom_sf"/>
</dbReference>
<proteinExistence type="inferred from homology"/>
<dbReference type="GO" id="GO:0000467">
    <property type="term" value="P:exonucleolytic trimming to generate mature 3'-end of 5.8S rRNA from tricistronic rRNA transcript (SSU-rRNA, 5.8S rRNA, LSU-rRNA)"/>
    <property type="evidence" value="ECO:0007669"/>
    <property type="project" value="TreeGrafter"/>
</dbReference>
<comment type="subcellular location">
    <subcellularLocation>
        <location evidence="1">Cytoplasm</location>
    </subcellularLocation>
    <subcellularLocation>
        <location evidence="2">Nucleus</location>
        <location evidence="2">Nucleolus</location>
    </subcellularLocation>
</comment>
<dbReference type="Pfam" id="PF01138">
    <property type="entry name" value="RNase_PH"/>
    <property type="match status" value="1"/>
</dbReference>
<dbReference type="InterPro" id="IPR050590">
    <property type="entry name" value="Exosome_comp_Rrp42_subfam"/>
</dbReference>
<keyword evidence="9" id="KW-1185">Reference proteome</keyword>
<name>A0AAD8P9F1_BABGI</name>
<evidence type="ECO:0000256" key="1">
    <source>
        <dbReference type="ARBA" id="ARBA00004496"/>
    </source>
</evidence>
<evidence type="ECO:0000256" key="4">
    <source>
        <dbReference type="ARBA" id="ARBA00022490"/>
    </source>
</evidence>
<evidence type="ECO:0000256" key="3">
    <source>
        <dbReference type="ARBA" id="ARBA00006678"/>
    </source>
</evidence>
<dbReference type="GO" id="GO:0000176">
    <property type="term" value="C:nuclear exosome (RNase complex)"/>
    <property type="evidence" value="ECO:0007669"/>
    <property type="project" value="TreeGrafter"/>
</dbReference>
<dbReference type="SUPFAM" id="SSF54211">
    <property type="entry name" value="Ribosomal protein S5 domain 2-like"/>
    <property type="match status" value="1"/>
</dbReference>
<dbReference type="Proteomes" id="UP001230268">
    <property type="component" value="Unassembled WGS sequence"/>
</dbReference>
<evidence type="ECO:0000313" key="8">
    <source>
        <dbReference type="EMBL" id="KAK1443520.1"/>
    </source>
</evidence>
<evidence type="ECO:0000256" key="5">
    <source>
        <dbReference type="ARBA" id="ARBA00022835"/>
    </source>
</evidence>
<dbReference type="GO" id="GO:0034476">
    <property type="term" value="P:U5 snRNA 3'-end processing"/>
    <property type="evidence" value="ECO:0007669"/>
    <property type="project" value="TreeGrafter"/>
</dbReference>
<keyword evidence="5" id="KW-0271">Exosome</keyword>
<evidence type="ECO:0000259" key="7">
    <source>
        <dbReference type="Pfam" id="PF01138"/>
    </source>
</evidence>
<dbReference type="GO" id="GO:0034475">
    <property type="term" value="P:U4 snRNA 3'-end processing"/>
    <property type="evidence" value="ECO:0007669"/>
    <property type="project" value="TreeGrafter"/>
</dbReference>
<dbReference type="GO" id="GO:0016075">
    <property type="term" value="P:rRNA catabolic process"/>
    <property type="evidence" value="ECO:0007669"/>
    <property type="project" value="TreeGrafter"/>
</dbReference>
<dbReference type="GO" id="GO:0000177">
    <property type="term" value="C:cytoplasmic exosome (RNase complex)"/>
    <property type="evidence" value="ECO:0007669"/>
    <property type="project" value="TreeGrafter"/>
</dbReference>
<dbReference type="SUPFAM" id="SSF55666">
    <property type="entry name" value="Ribonuclease PH domain 2-like"/>
    <property type="match status" value="1"/>
</dbReference>
<reference evidence="8" key="1">
    <citation type="submission" date="2023-08" db="EMBL/GenBank/DDBJ databases">
        <title>Draft sequence of the Babesia gibsoni genome.</title>
        <authorList>
            <person name="Yamagishi J.Y."/>
            <person name="Xuan X.X."/>
        </authorList>
    </citation>
    <scope>NUCLEOTIDE SEQUENCE</scope>
    <source>
        <strain evidence="8">Azabu</strain>
    </source>
</reference>
<dbReference type="GO" id="GO:0035925">
    <property type="term" value="F:mRNA 3'-UTR AU-rich region binding"/>
    <property type="evidence" value="ECO:0007669"/>
    <property type="project" value="TreeGrafter"/>
</dbReference>
<evidence type="ECO:0000313" key="9">
    <source>
        <dbReference type="Proteomes" id="UP001230268"/>
    </source>
</evidence>
<evidence type="ECO:0000256" key="6">
    <source>
        <dbReference type="ARBA" id="ARBA00042523"/>
    </source>
</evidence>
<organism evidence="8 9">
    <name type="scientific">Babesia gibsoni</name>
    <dbReference type="NCBI Taxonomy" id="33632"/>
    <lineage>
        <taxon>Eukaryota</taxon>
        <taxon>Sar</taxon>
        <taxon>Alveolata</taxon>
        <taxon>Apicomplexa</taxon>
        <taxon>Aconoidasida</taxon>
        <taxon>Piroplasmida</taxon>
        <taxon>Babesiidae</taxon>
        <taxon>Babesia</taxon>
    </lineage>
</organism>
<dbReference type="InterPro" id="IPR036345">
    <property type="entry name" value="ExoRNase_PH_dom2_sf"/>
</dbReference>
<feature type="domain" description="Exoribonuclease phosphorolytic" evidence="7">
    <location>
        <begin position="25"/>
        <end position="153"/>
    </location>
</feature>
<dbReference type="EMBL" id="JAVEPI010000002">
    <property type="protein sequence ID" value="KAK1443520.1"/>
    <property type="molecule type" value="Genomic_DNA"/>
</dbReference>
<comment type="caution">
    <text evidence="8">The sequence shown here is derived from an EMBL/GenBank/DDBJ whole genome shotgun (WGS) entry which is preliminary data.</text>
</comment>
<keyword evidence="4" id="KW-0963">Cytoplasm</keyword>
<comment type="similarity">
    <text evidence="3">Belongs to the RNase PH family.</text>
</comment>
<dbReference type="Gene3D" id="3.30.230.70">
    <property type="entry name" value="GHMP Kinase, N-terminal domain"/>
    <property type="match status" value="1"/>
</dbReference>
<dbReference type="PANTHER" id="PTHR11097">
    <property type="entry name" value="EXOSOME COMPLEX EXONUCLEASE RIBOSOMAL RNA PROCESSING PROTEIN"/>
    <property type="match status" value="1"/>
</dbReference>
<gene>
    <name evidence="8" type="ORF">BgAZ_203960</name>
</gene>